<accession>A0A8X6NQT4</accession>
<protein>
    <submittedName>
        <fullName evidence="1">Uncharacterized protein</fullName>
    </submittedName>
</protein>
<evidence type="ECO:0000313" key="1">
    <source>
        <dbReference type="EMBL" id="GFT29412.1"/>
    </source>
</evidence>
<proteinExistence type="predicted"/>
<sequence>MSGDILYQIFKQRLRNYFMFRVSSFSDLSCYSMAAQTFFMGLRSCEFRYQFIKWNLSTCSLTLFNMLWSVVLLGKLHFWWGRETPYLRNDVEIFYIFHMACSTPTNSTRDGHEKINPKL</sequence>
<comment type="caution">
    <text evidence="1">The sequence shown here is derived from an EMBL/GenBank/DDBJ whole genome shotgun (WGS) entry which is preliminary data.</text>
</comment>
<gene>
    <name evidence="1" type="ORF">NPIL_508441</name>
</gene>
<reference evidence="1" key="1">
    <citation type="submission" date="2020-08" db="EMBL/GenBank/DDBJ databases">
        <title>Multicomponent nature underlies the extraordinary mechanical properties of spider dragline silk.</title>
        <authorList>
            <person name="Kono N."/>
            <person name="Nakamura H."/>
            <person name="Mori M."/>
            <person name="Yoshida Y."/>
            <person name="Ohtoshi R."/>
            <person name="Malay A.D."/>
            <person name="Moran D.A.P."/>
            <person name="Tomita M."/>
            <person name="Numata K."/>
            <person name="Arakawa K."/>
        </authorList>
    </citation>
    <scope>NUCLEOTIDE SEQUENCE</scope>
</reference>
<organism evidence="1 2">
    <name type="scientific">Nephila pilipes</name>
    <name type="common">Giant wood spider</name>
    <name type="synonym">Nephila maculata</name>
    <dbReference type="NCBI Taxonomy" id="299642"/>
    <lineage>
        <taxon>Eukaryota</taxon>
        <taxon>Metazoa</taxon>
        <taxon>Ecdysozoa</taxon>
        <taxon>Arthropoda</taxon>
        <taxon>Chelicerata</taxon>
        <taxon>Arachnida</taxon>
        <taxon>Araneae</taxon>
        <taxon>Araneomorphae</taxon>
        <taxon>Entelegynae</taxon>
        <taxon>Araneoidea</taxon>
        <taxon>Nephilidae</taxon>
        <taxon>Nephila</taxon>
    </lineage>
</organism>
<dbReference type="Proteomes" id="UP000887013">
    <property type="component" value="Unassembled WGS sequence"/>
</dbReference>
<dbReference type="AlphaFoldDB" id="A0A8X6NQT4"/>
<evidence type="ECO:0000313" key="2">
    <source>
        <dbReference type="Proteomes" id="UP000887013"/>
    </source>
</evidence>
<dbReference type="EMBL" id="BMAW01107452">
    <property type="protein sequence ID" value="GFT29412.1"/>
    <property type="molecule type" value="Genomic_DNA"/>
</dbReference>
<keyword evidence="2" id="KW-1185">Reference proteome</keyword>
<name>A0A8X6NQT4_NEPPI</name>